<feature type="region of interest" description="Disordered" evidence="1">
    <location>
        <begin position="36"/>
        <end position="57"/>
    </location>
</feature>
<keyword evidence="3" id="KW-1185">Reference proteome</keyword>
<evidence type="ECO:0000313" key="3">
    <source>
        <dbReference type="Proteomes" id="UP001295684"/>
    </source>
</evidence>
<protein>
    <submittedName>
        <fullName evidence="2">Uncharacterized protein</fullName>
    </submittedName>
</protein>
<evidence type="ECO:0000256" key="1">
    <source>
        <dbReference type="SAM" id="MobiDB-lite"/>
    </source>
</evidence>
<dbReference type="AlphaFoldDB" id="A0AAD1UCK9"/>
<dbReference type="EMBL" id="CAMPGE010007767">
    <property type="protein sequence ID" value="CAI2366683.1"/>
    <property type="molecule type" value="Genomic_DNA"/>
</dbReference>
<sequence>MKEEDTSDIRTLAVDKDCYVNKEVLKKRFQEHDKTLKSRKTQDVYKEDNEKLEKKNK</sequence>
<gene>
    <name evidence="2" type="ORF">ECRASSUSDP1_LOCUS7956</name>
</gene>
<accession>A0AAD1UCK9</accession>
<evidence type="ECO:0000313" key="2">
    <source>
        <dbReference type="EMBL" id="CAI2366683.1"/>
    </source>
</evidence>
<name>A0AAD1UCK9_EUPCR</name>
<dbReference type="Proteomes" id="UP001295684">
    <property type="component" value="Unassembled WGS sequence"/>
</dbReference>
<comment type="caution">
    <text evidence="2">The sequence shown here is derived from an EMBL/GenBank/DDBJ whole genome shotgun (WGS) entry which is preliminary data.</text>
</comment>
<organism evidence="2 3">
    <name type="scientific">Euplotes crassus</name>
    <dbReference type="NCBI Taxonomy" id="5936"/>
    <lineage>
        <taxon>Eukaryota</taxon>
        <taxon>Sar</taxon>
        <taxon>Alveolata</taxon>
        <taxon>Ciliophora</taxon>
        <taxon>Intramacronucleata</taxon>
        <taxon>Spirotrichea</taxon>
        <taxon>Hypotrichia</taxon>
        <taxon>Euplotida</taxon>
        <taxon>Euplotidae</taxon>
        <taxon>Moneuplotes</taxon>
    </lineage>
</organism>
<proteinExistence type="predicted"/>
<reference evidence="2" key="1">
    <citation type="submission" date="2023-07" db="EMBL/GenBank/DDBJ databases">
        <authorList>
            <consortium name="AG Swart"/>
            <person name="Singh M."/>
            <person name="Singh A."/>
            <person name="Seah K."/>
            <person name="Emmerich C."/>
        </authorList>
    </citation>
    <scope>NUCLEOTIDE SEQUENCE</scope>
    <source>
        <strain evidence="2">DP1</strain>
    </source>
</reference>